<accession>A0ABW6HI22</accession>
<dbReference type="SUPFAM" id="SSF75005">
    <property type="entry name" value="Arabinanase/levansucrase/invertase"/>
    <property type="match status" value="1"/>
</dbReference>
<evidence type="ECO:0008006" key="3">
    <source>
        <dbReference type="Google" id="ProtNLM"/>
    </source>
</evidence>
<evidence type="ECO:0000313" key="2">
    <source>
        <dbReference type="Proteomes" id="UP001600039"/>
    </source>
</evidence>
<dbReference type="Gene3D" id="2.115.10.20">
    <property type="entry name" value="Glycosyl hydrolase domain, family 43"/>
    <property type="match status" value="2"/>
</dbReference>
<comment type="caution">
    <text evidence="1">The sequence shown here is derived from an EMBL/GenBank/DDBJ whole genome shotgun (WGS) entry which is preliminary data.</text>
</comment>
<name>A0ABW6HI22_9FLAO</name>
<protein>
    <recommendedName>
        <fullName evidence="3">Glycosyl hydrolases family 32 N-terminal domain-containing protein</fullName>
    </recommendedName>
</protein>
<dbReference type="Proteomes" id="UP001600039">
    <property type="component" value="Unassembled WGS sequence"/>
</dbReference>
<proteinExistence type="predicted"/>
<dbReference type="RefSeq" id="WP_379856535.1">
    <property type="nucleotide sequence ID" value="NZ_JBHZQA010000001.1"/>
</dbReference>
<dbReference type="EMBL" id="JBHZQA010000001">
    <property type="protein sequence ID" value="MFE3846676.1"/>
    <property type="molecule type" value="Genomic_DNA"/>
</dbReference>
<evidence type="ECO:0000313" key="1">
    <source>
        <dbReference type="EMBL" id="MFE3846676.1"/>
    </source>
</evidence>
<sequence>MNWIKKGKLFDPTQYSLANGCKEFAQSPQTVVFEDFVRIYFSTRKKDEATGKYLSFIAFIDVDKDFENILNSSSQEIIALGELGTFDEHGIFPINLLKEENRILAYSCGWNRRVSVSVETSIGLAISEDDGITFKKYGNGPIVSSSLKEPILVGDAFVQKYNEVYHMWYIFGVKWMVATETEPEARVYKIAHATSKNGIQWNKEEGIQIISDKLNENECQALPTVIKIGSRYHMYFCYREATDFRKNSKRSYKLGYAYSDDLKHWTRDDDNSGITTTANDWDSDMMCYPHIFECNSKVHLLYNGNEFGKYGFGIAELEQQPYK</sequence>
<organism evidence="1 2">
    <name type="scientific">Flavobacterium fructosi</name>
    <dbReference type="NCBI Taxonomy" id="3230416"/>
    <lineage>
        <taxon>Bacteria</taxon>
        <taxon>Pseudomonadati</taxon>
        <taxon>Bacteroidota</taxon>
        <taxon>Flavobacteriia</taxon>
        <taxon>Flavobacteriales</taxon>
        <taxon>Flavobacteriaceae</taxon>
        <taxon>Flavobacterium</taxon>
    </lineage>
</organism>
<keyword evidence="2" id="KW-1185">Reference proteome</keyword>
<reference evidence="1 2" key="1">
    <citation type="submission" date="2024-06" db="EMBL/GenBank/DDBJ databases">
        <title>Flavobacterium spp. isolated from glacier.</title>
        <authorList>
            <person name="Han D."/>
        </authorList>
    </citation>
    <scope>NUCLEOTIDE SEQUENCE [LARGE SCALE GENOMIC DNA]</scope>
    <source>
        <strain evidence="1 2">LB3P45</strain>
    </source>
</reference>
<gene>
    <name evidence="1" type="ORF">ACFX5D_01680</name>
</gene>
<dbReference type="InterPro" id="IPR023296">
    <property type="entry name" value="Glyco_hydro_beta-prop_sf"/>
</dbReference>